<keyword evidence="1" id="KW-0812">Transmembrane</keyword>
<proteinExistence type="predicted"/>
<evidence type="ECO:0000313" key="4">
    <source>
        <dbReference type="Proteomes" id="UP000248311"/>
    </source>
</evidence>
<comment type="caution">
    <text evidence="3">The sequence shown here is derived from an EMBL/GenBank/DDBJ whole genome shotgun (WGS) entry which is preliminary data.</text>
</comment>
<organism evidence="3 4">
    <name type="scientific">Pseudoroseicyclus aestuarii</name>
    <dbReference type="NCBI Taxonomy" id="1795041"/>
    <lineage>
        <taxon>Bacteria</taxon>
        <taxon>Pseudomonadati</taxon>
        <taxon>Pseudomonadota</taxon>
        <taxon>Alphaproteobacteria</taxon>
        <taxon>Rhodobacterales</taxon>
        <taxon>Paracoccaceae</taxon>
        <taxon>Pseudoroseicyclus</taxon>
    </lineage>
</organism>
<evidence type="ECO:0000313" key="3">
    <source>
        <dbReference type="EMBL" id="PYE81234.1"/>
    </source>
</evidence>
<evidence type="ECO:0000256" key="1">
    <source>
        <dbReference type="SAM" id="Phobius"/>
    </source>
</evidence>
<reference evidence="3 4" key="1">
    <citation type="submission" date="2018-06" db="EMBL/GenBank/DDBJ databases">
        <title>Genomic Encyclopedia of Type Strains, Phase III (KMG-III): the genomes of soil and plant-associated and newly described type strains.</title>
        <authorList>
            <person name="Whitman W."/>
        </authorList>
    </citation>
    <scope>NUCLEOTIDE SEQUENCE [LARGE SCALE GENOMIC DNA]</scope>
    <source>
        <strain evidence="3 4">CECT 9025</strain>
    </source>
</reference>
<dbReference type="AlphaFoldDB" id="A0A318SZ13"/>
<accession>A0A318SZ13</accession>
<keyword evidence="2" id="KW-0732">Signal</keyword>
<keyword evidence="1" id="KW-1133">Transmembrane helix</keyword>
<dbReference type="EMBL" id="QJTE01000007">
    <property type="protein sequence ID" value="PYE81234.1"/>
    <property type="molecule type" value="Genomic_DNA"/>
</dbReference>
<dbReference type="RefSeq" id="WP_110815465.1">
    <property type="nucleotide sequence ID" value="NZ_QJTE01000007.1"/>
</dbReference>
<feature type="transmembrane region" description="Helical" evidence="1">
    <location>
        <begin position="161"/>
        <end position="182"/>
    </location>
</feature>
<evidence type="ECO:0000256" key="2">
    <source>
        <dbReference type="SAM" id="SignalP"/>
    </source>
</evidence>
<feature type="chain" id="PRO_5016351717" evidence="2">
    <location>
        <begin position="24"/>
        <end position="189"/>
    </location>
</feature>
<name>A0A318SZ13_9RHOB</name>
<protein>
    <submittedName>
        <fullName evidence="3">Putative secreted protein</fullName>
    </submittedName>
</protein>
<feature type="signal peptide" evidence="2">
    <location>
        <begin position="1"/>
        <end position="23"/>
    </location>
</feature>
<sequence>MTKPAVFLAAALTIGAFASTASAATCAYSGAVSPNEGCMVGSENNDKADLLDGFFGVDSYSQIAKAEFGGMDEGSGLSVSGSVTSGSFSIMSSLYDTYETLVLVLKGGNGKPISPNDFVAYELADGTLSGTYSSPFSNSNSGNATGISHITLYGGGTPAPVPLPAGIGLLAAALGGLGVAGLRRRKRAA</sequence>
<keyword evidence="4" id="KW-1185">Reference proteome</keyword>
<keyword evidence="1" id="KW-0472">Membrane</keyword>
<dbReference type="Proteomes" id="UP000248311">
    <property type="component" value="Unassembled WGS sequence"/>
</dbReference>
<gene>
    <name evidence="3" type="ORF">DFP88_10724</name>
</gene>